<dbReference type="AlphaFoldDB" id="A0A7N0RIT2"/>
<feature type="domain" description="Sieve element occlusion N-terminal" evidence="1">
    <location>
        <begin position="14"/>
        <end position="302"/>
    </location>
</feature>
<evidence type="ECO:0008006" key="5">
    <source>
        <dbReference type="Google" id="ProtNLM"/>
    </source>
</evidence>
<evidence type="ECO:0000313" key="4">
    <source>
        <dbReference type="Proteomes" id="UP000594263"/>
    </source>
</evidence>
<dbReference type="Gramene" id="Kaladp0011s1033.1.v1.1">
    <property type="protein sequence ID" value="Kaladp0011s1033.1.v1.1"/>
    <property type="gene ID" value="Kaladp0011s1033.v1.1"/>
</dbReference>
<dbReference type="InterPro" id="IPR027944">
    <property type="entry name" value="SEO_C"/>
</dbReference>
<protein>
    <recommendedName>
        <fullName evidence="5">Protein SIEVE ELEMENT OCCLUSION B-like</fullName>
    </recommendedName>
</protein>
<proteinExistence type="predicted"/>
<reference evidence="3" key="1">
    <citation type="submission" date="2021-01" db="UniProtKB">
        <authorList>
            <consortium name="EnsemblPlants"/>
        </authorList>
    </citation>
    <scope>IDENTIFICATION</scope>
</reference>
<accession>A0A7N0RIT2</accession>
<keyword evidence="4" id="KW-1185">Reference proteome</keyword>
<evidence type="ECO:0000313" key="3">
    <source>
        <dbReference type="EnsemblPlants" id="Kaladp0011s1033.1.v1.1"/>
    </source>
</evidence>
<dbReference type="EnsemblPlants" id="Kaladp0011s1033.1.v1.1">
    <property type="protein sequence ID" value="Kaladp0011s1033.1.v1.1"/>
    <property type="gene ID" value="Kaladp0011s1033.v1.1"/>
</dbReference>
<dbReference type="PANTHER" id="PTHR33232">
    <property type="entry name" value="PROTEIN SIEVE ELEMENT OCCLUSION B-LIKE"/>
    <property type="match status" value="1"/>
</dbReference>
<feature type="domain" description="Sieve element occlusion C-terminal" evidence="2">
    <location>
        <begin position="466"/>
        <end position="695"/>
    </location>
</feature>
<dbReference type="GO" id="GO:0010088">
    <property type="term" value="P:phloem development"/>
    <property type="evidence" value="ECO:0007669"/>
    <property type="project" value="InterPro"/>
</dbReference>
<dbReference type="InterPro" id="IPR039299">
    <property type="entry name" value="SEOA"/>
</dbReference>
<dbReference type="PANTHER" id="PTHR33232:SF12">
    <property type="entry name" value="PROTEIN SIEVE ELEMENT OCCLUSION B-LIKE"/>
    <property type="match status" value="1"/>
</dbReference>
<name>A0A7N0RIT2_KALFE</name>
<dbReference type="OMA" id="HTIPNID"/>
<dbReference type="Pfam" id="PF14576">
    <property type="entry name" value="SEO_N"/>
    <property type="match status" value="1"/>
</dbReference>
<dbReference type="Pfam" id="PF14577">
    <property type="entry name" value="SEO_C"/>
    <property type="match status" value="1"/>
</dbReference>
<dbReference type="Proteomes" id="UP000594263">
    <property type="component" value="Unplaced"/>
</dbReference>
<sequence>MQLVKSDRRVFSSSEDTALMRQVQATHVPDGREIQLNPILIVIEDVVRQTSCSIDSILYGKRLQGTVSDIFEDTVRLANINGILDGLAYTIQRLSCQMSCKCIGGDPHALAMATLNMLQNFAWDTKVVLALAAFSTNFGEFGLLTQLYTNNELAKSVGLLKHISDIMEHSNSLRSTFDAIDSLTKIVLEVTKCMTMFKELPPQYISTETPAMATALDHIPNAAYWTIRSILACASQISGLLGLSHQHMTSTTETWELSNLAHKLTNIYDFLRKQLTLCHQHIDEKRHTESYHNIVRLFETLHLDNIRVLKTIICSKDDHQPLIDGSSKARVNPEVLRNKHVLLLISDLDISNDEIMTLNHIYKESHTITPSIEYYIIWLPIVDEKNAGDESHELRFQQLQSMMSWFVVHRPSLIEPAVTKYIKEVWHFKKKTIMVTLDQQGQVASTNALHMMWIWGNLAYPFTNAREEALWKGESWRLELLVDGIDPNIQQLVSESAFICLYGGDNIEWIREFTFAAKAVAATAGINLHMYYVGKSNINERLQRINQTIAKEHLSHYWPDPTFTWFFWTRLESMLYSKLQHGKTAENDHVMNEVMKMLSFDGSDQGWALMSLGSSEIASAKGNMVLTSLMEYETWSVEIEHRGFINALNDYFKTLHTPHHCNRLILSGNNGVAPETVLCADCGRLMEKFVMYRCCLD</sequence>
<dbReference type="InterPro" id="IPR027942">
    <property type="entry name" value="SEO_N"/>
</dbReference>
<evidence type="ECO:0000259" key="1">
    <source>
        <dbReference type="Pfam" id="PF14576"/>
    </source>
</evidence>
<evidence type="ECO:0000259" key="2">
    <source>
        <dbReference type="Pfam" id="PF14577"/>
    </source>
</evidence>
<organism evidence="3 4">
    <name type="scientific">Kalanchoe fedtschenkoi</name>
    <name type="common">Lavender scallops</name>
    <name type="synonym">South American air plant</name>
    <dbReference type="NCBI Taxonomy" id="63787"/>
    <lineage>
        <taxon>Eukaryota</taxon>
        <taxon>Viridiplantae</taxon>
        <taxon>Streptophyta</taxon>
        <taxon>Embryophyta</taxon>
        <taxon>Tracheophyta</taxon>
        <taxon>Spermatophyta</taxon>
        <taxon>Magnoliopsida</taxon>
        <taxon>eudicotyledons</taxon>
        <taxon>Gunneridae</taxon>
        <taxon>Pentapetalae</taxon>
        <taxon>Saxifragales</taxon>
        <taxon>Crassulaceae</taxon>
        <taxon>Kalanchoe</taxon>
    </lineage>
</organism>